<name>A0ABD5QJC1_9EURY</name>
<organism evidence="2 3">
    <name type="scientific">Saliphagus infecundisoli</name>
    <dbReference type="NCBI Taxonomy" id="1849069"/>
    <lineage>
        <taxon>Archaea</taxon>
        <taxon>Methanobacteriati</taxon>
        <taxon>Methanobacteriota</taxon>
        <taxon>Stenosarchaea group</taxon>
        <taxon>Halobacteria</taxon>
        <taxon>Halobacteriales</taxon>
        <taxon>Natrialbaceae</taxon>
        <taxon>Saliphagus</taxon>
    </lineage>
</organism>
<proteinExistence type="predicted"/>
<comment type="caution">
    <text evidence="2">The sequence shown here is derived from an EMBL/GenBank/DDBJ whole genome shotgun (WGS) entry which is preliminary data.</text>
</comment>
<reference evidence="2 3" key="1">
    <citation type="journal article" date="2019" name="Int. J. Syst. Evol. Microbiol.">
        <title>The Global Catalogue of Microorganisms (GCM) 10K type strain sequencing project: providing services to taxonomists for standard genome sequencing and annotation.</title>
        <authorList>
            <consortium name="The Broad Institute Genomics Platform"/>
            <consortium name="The Broad Institute Genome Sequencing Center for Infectious Disease"/>
            <person name="Wu L."/>
            <person name="Ma J."/>
        </authorList>
    </citation>
    <scope>NUCLEOTIDE SEQUENCE [LARGE SCALE GENOMIC DNA]</scope>
    <source>
        <strain evidence="2 3">CGMCC 1.15824</strain>
    </source>
</reference>
<accession>A0ABD5QJC1</accession>
<protein>
    <submittedName>
        <fullName evidence="2">Uncharacterized protein</fullName>
    </submittedName>
</protein>
<evidence type="ECO:0000313" key="2">
    <source>
        <dbReference type="EMBL" id="MFC4989124.1"/>
    </source>
</evidence>
<dbReference type="SUPFAM" id="SSF57802">
    <property type="entry name" value="Rubredoxin-like"/>
    <property type="match status" value="1"/>
</dbReference>
<evidence type="ECO:0000313" key="3">
    <source>
        <dbReference type="Proteomes" id="UP001595925"/>
    </source>
</evidence>
<dbReference type="RefSeq" id="WP_224829034.1">
    <property type="nucleotide sequence ID" value="NZ_JAIVEF010000014.1"/>
</dbReference>
<feature type="region of interest" description="Disordered" evidence="1">
    <location>
        <begin position="52"/>
        <end position="164"/>
    </location>
</feature>
<dbReference type="Proteomes" id="UP001595925">
    <property type="component" value="Unassembled WGS sequence"/>
</dbReference>
<dbReference type="EMBL" id="JBHSJG010000040">
    <property type="protein sequence ID" value="MFC4989124.1"/>
    <property type="molecule type" value="Genomic_DNA"/>
</dbReference>
<sequence>MPSDSSITLDTETAVTVGSWLQSMSQHDSLEPAVAEPLAGLAAAIGDRVREQEVSEAAPLELSVTTVAPSNGPSHSNDEDHSASAGEPTDENPPTPTGHGDEGSLTEPSARPPSQVYDDLPAHAWDACPAHGDTSSNRDHAGAADDPSSPLGGAGGEAWESEAAPPSQFVTAYECEVCGGVHEMEASVKVCAYVADCPVCGAVDTRFTAIEIPMPRSEGARSS</sequence>
<evidence type="ECO:0000256" key="1">
    <source>
        <dbReference type="SAM" id="MobiDB-lite"/>
    </source>
</evidence>
<gene>
    <name evidence="2" type="ORF">ACFPFO_15380</name>
</gene>
<feature type="compositionally biased region" description="Polar residues" evidence="1">
    <location>
        <begin position="63"/>
        <end position="75"/>
    </location>
</feature>
<keyword evidence="3" id="KW-1185">Reference proteome</keyword>
<dbReference type="AlphaFoldDB" id="A0ABD5QJC1"/>